<dbReference type="OrthoDB" id="3367at2759"/>
<dbReference type="GO" id="GO:0032153">
    <property type="term" value="C:cell division site"/>
    <property type="evidence" value="ECO:0007669"/>
    <property type="project" value="TreeGrafter"/>
</dbReference>
<dbReference type="PROSITE" id="PS50294">
    <property type="entry name" value="WD_REPEATS_REGION"/>
    <property type="match status" value="1"/>
</dbReference>
<feature type="compositionally biased region" description="Polar residues" evidence="7">
    <location>
        <begin position="609"/>
        <end position="623"/>
    </location>
</feature>
<accession>G0S8Z4</accession>
<keyword evidence="1 6" id="KW-0853">WD repeat</keyword>
<organism evidence="9">
    <name type="scientific">Chaetomium thermophilum (strain DSM 1495 / CBS 144.50 / IMI 039719)</name>
    <name type="common">Thermochaetoides thermophila</name>
    <dbReference type="NCBI Taxonomy" id="759272"/>
    <lineage>
        <taxon>Eukaryota</taxon>
        <taxon>Fungi</taxon>
        <taxon>Dikarya</taxon>
        <taxon>Ascomycota</taxon>
        <taxon>Pezizomycotina</taxon>
        <taxon>Sordariomycetes</taxon>
        <taxon>Sordariomycetidae</taxon>
        <taxon>Sordariales</taxon>
        <taxon>Chaetomiaceae</taxon>
        <taxon>Thermochaetoides</taxon>
    </lineage>
</organism>
<dbReference type="STRING" id="759272.G0S8Z4"/>
<proteinExistence type="inferred from homology"/>
<feature type="compositionally biased region" description="Polar residues" evidence="7">
    <location>
        <begin position="475"/>
        <end position="502"/>
    </location>
</feature>
<protein>
    <submittedName>
        <fullName evidence="8">Uncharacterized protein</fullName>
    </submittedName>
</protein>
<evidence type="ECO:0000256" key="6">
    <source>
        <dbReference type="PROSITE-ProRule" id="PRU00221"/>
    </source>
</evidence>
<evidence type="ECO:0000256" key="1">
    <source>
        <dbReference type="ARBA" id="ARBA00022574"/>
    </source>
</evidence>
<dbReference type="PANTHER" id="PTHR14107:SF16">
    <property type="entry name" value="AT02583P"/>
    <property type="match status" value="1"/>
</dbReference>
<dbReference type="GO" id="GO:0051286">
    <property type="term" value="C:cell tip"/>
    <property type="evidence" value="ECO:0007669"/>
    <property type="project" value="TreeGrafter"/>
</dbReference>
<feature type="compositionally biased region" description="Polar residues" evidence="7">
    <location>
        <begin position="49"/>
        <end position="60"/>
    </location>
</feature>
<dbReference type="Gene3D" id="2.130.10.10">
    <property type="entry name" value="YVTN repeat-like/Quinoprotein amine dehydrogenase"/>
    <property type="match status" value="1"/>
</dbReference>
<evidence type="ECO:0000256" key="4">
    <source>
        <dbReference type="ARBA" id="ARBA00038107"/>
    </source>
</evidence>
<keyword evidence="2" id="KW-0677">Repeat</keyword>
<dbReference type="GO" id="GO:0005634">
    <property type="term" value="C:nucleus"/>
    <property type="evidence" value="ECO:0007669"/>
    <property type="project" value="TreeGrafter"/>
</dbReference>
<dbReference type="EMBL" id="GL988043">
    <property type="protein sequence ID" value="EGS19905.1"/>
    <property type="molecule type" value="Genomic_DNA"/>
</dbReference>
<reference evidence="8 9" key="1">
    <citation type="journal article" date="2011" name="Cell">
        <title>Insight into structure and assembly of the nuclear pore complex by utilizing the genome of a eukaryotic thermophile.</title>
        <authorList>
            <person name="Amlacher S."/>
            <person name="Sarges P."/>
            <person name="Flemming D."/>
            <person name="van Noort V."/>
            <person name="Kunze R."/>
            <person name="Devos D.P."/>
            <person name="Arumugam M."/>
            <person name="Bork P."/>
            <person name="Hurt E."/>
        </authorList>
    </citation>
    <scope>NUCLEOTIDE SEQUENCE [LARGE SCALE GENOMIC DNA]</scope>
    <source>
        <strain evidence="9">DSM 1495 / CBS 144.50 / IMI 039719</strain>
    </source>
</reference>
<dbReference type="RefSeq" id="XP_006694790.1">
    <property type="nucleotide sequence ID" value="XM_006694727.1"/>
</dbReference>
<sequence>MVETNNQLSHPSGPQYQFLVGEGLYVLKEDLHLATPPPHPSEAPVVNPNPLSTAPQPATSGTKVSLITLDIPNNSNSINASSGPSTVIYRTLSRKDSTIQQQQQQQQQPIASTAGSIREHPDESQSSTDVRESISDAGRLGTSSAGGGNAATASDVTVPLFASSNASSSAATPAFGESNSLLSSQRDSGSSKGKLRKPKNNMSKTNSSFISRVICHEALGKRLQERAKDGLLAFANVGRAFQWLDLSSAIKAEYLTKILLTRAHCLCHDVNKITKSQSHIDMVMGFSTGEIIWWEPISQRYTRLNKNGIINRTPVSEIKWIPGSENLFLAAHWDGSLVVYDKEKEDAAFVSEDDAVSGGRPSVETVRTSRVNYSKQMHVLKSVNSKNQKTNPVAVWKLSNHRINAFAFSPDCRHLAVVSEDGSLRVIDYLREELLHIFYSYYSGFTCVCWSPDGKYIVTGGQDDLLSIWCPSEASSPRPQRGLTSGSTANVSTSDVSPNGTNAAAAETDTLNGSSSAVPGGLVARCQGHHSWVTSVAFDPWRCDDKNYRFGSVGEDCRICLWDFSVGMLNRPRAASVRQRGASNSFAPESGAVTSNGGEGVQGSRVRSDSTMSSMSRPDTANASAPAGAGDDSKAKKREVLVHPVQSRAATAMLPPVLSKVIDDDPLSWIGFTPDAIMTSCKSGHIRTWSRPSELTPEVGGHTEA</sequence>
<keyword evidence="9" id="KW-1185">Reference proteome</keyword>
<dbReference type="InterPro" id="IPR036322">
    <property type="entry name" value="WD40_repeat_dom_sf"/>
</dbReference>
<comment type="subunit">
    <text evidence="5">Interacts with creB.</text>
</comment>
<feature type="region of interest" description="Disordered" evidence="7">
    <location>
        <begin position="32"/>
        <end position="60"/>
    </location>
</feature>
<dbReference type="SMART" id="SM00320">
    <property type="entry name" value="WD40"/>
    <property type="match status" value="5"/>
</dbReference>
<dbReference type="InterPro" id="IPR001680">
    <property type="entry name" value="WD40_rpt"/>
</dbReference>
<dbReference type="OMA" id="GVARFWM"/>
<evidence type="ECO:0000313" key="8">
    <source>
        <dbReference type="EMBL" id="EGS19905.1"/>
    </source>
</evidence>
<comment type="similarity">
    <text evidence="4">Belongs to the WD repeat creC family.</text>
</comment>
<dbReference type="SUPFAM" id="SSF50978">
    <property type="entry name" value="WD40 repeat-like"/>
    <property type="match status" value="1"/>
</dbReference>
<evidence type="ECO:0000256" key="7">
    <source>
        <dbReference type="SAM" id="MobiDB-lite"/>
    </source>
</evidence>
<feature type="compositionally biased region" description="Low complexity" evidence="7">
    <location>
        <begin position="168"/>
        <end position="191"/>
    </location>
</feature>
<feature type="compositionally biased region" description="Basic and acidic residues" evidence="7">
    <location>
        <begin position="117"/>
        <end position="134"/>
    </location>
</feature>
<feature type="region of interest" description="Disordered" evidence="7">
    <location>
        <begin position="475"/>
        <end position="512"/>
    </location>
</feature>
<dbReference type="Proteomes" id="UP000008066">
    <property type="component" value="Unassembled WGS sequence"/>
</dbReference>
<feature type="compositionally biased region" description="Polar residues" evidence="7">
    <location>
        <begin position="581"/>
        <end position="596"/>
    </location>
</feature>
<feature type="region of interest" description="Disordered" evidence="7">
    <location>
        <begin position="168"/>
        <end position="204"/>
    </location>
</feature>
<comment type="function">
    <text evidence="3">Component of the regulatory network controlling carbon source utilization through ubiquitination and deubiquitination involving creA, creB, creC, creD and acrB. Required to prevent the proteolysis of the CreB deubiquitinating enzyme in the absence of carbon catabolite repression. CreB deubiquitinating enzyme stabilized in a complex with the CreC leads to the expression of genes such as those in the proline and quinate pathways.</text>
</comment>
<dbReference type="GeneID" id="18258436"/>
<gene>
    <name evidence="8" type="ORF">CTHT_0043980</name>
</gene>
<dbReference type="GO" id="GO:0045013">
    <property type="term" value="P:carbon catabolite repression of transcription"/>
    <property type="evidence" value="ECO:0007669"/>
    <property type="project" value="TreeGrafter"/>
</dbReference>
<dbReference type="HOGENOM" id="CLU_016971_1_1_1"/>
<feature type="region of interest" description="Disordered" evidence="7">
    <location>
        <begin position="579"/>
        <end position="635"/>
    </location>
</feature>
<feature type="region of interest" description="Disordered" evidence="7">
    <location>
        <begin position="94"/>
        <end position="151"/>
    </location>
</feature>
<dbReference type="InterPro" id="IPR015943">
    <property type="entry name" value="WD40/YVTN_repeat-like_dom_sf"/>
</dbReference>
<evidence type="ECO:0000313" key="9">
    <source>
        <dbReference type="Proteomes" id="UP000008066"/>
    </source>
</evidence>
<dbReference type="AlphaFoldDB" id="G0S8Z4"/>
<name>G0S8Z4_CHATD</name>
<evidence type="ECO:0000256" key="3">
    <source>
        <dbReference type="ARBA" id="ARBA00037241"/>
    </source>
</evidence>
<feature type="repeat" description="WD" evidence="6">
    <location>
        <begin position="438"/>
        <end position="469"/>
    </location>
</feature>
<dbReference type="InterPro" id="IPR051362">
    <property type="entry name" value="WD_repeat_creC_regulators"/>
</dbReference>
<evidence type="ECO:0000256" key="5">
    <source>
        <dbReference type="ARBA" id="ARBA00038682"/>
    </source>
</evidence>
<dbReference type="Pfam" id="PF00400">
    <property type="entry name" value="WD40"/>
    <property type="match status" value="3"/>
</dbReference>
<dbReference type="KEGG" id="cthr:CTHT_0043980"/>
<dbReference type="PROSITE" id="PS50082">
    <property type="entry name" value="WD_REPEATS_2"/>
    <property type="match status" value="1"/>
</dbReference>
<evidence type="ECO:0000256" key="2">
    <source>
        <dbReference type="ARBA" id="ARBA00022737"/>
    </source>
</evidence>
<dbReference type="eggNOG" id="KOG2394">
    <property type="taxonomic scope" value="Eukaryota"/>
</dbReference>
<dbReference type="PANTHER" id="PTHR14107">
    <property type="entry name" value="WD REPEAT PROTEIN"/>
    <property type="match status" value="1"/>
</dbReference>